<reference evidence="6" key="1">
    <citation type="journal article" date="2013" name="DNA Res.">
        <title>Development and application of microsatellites in candidate genes related to wood properties in the Chinese white poplar (Populus tomentosa Carr.).</title>
        <authorList>
            <person name="Du Q."/>
            <person name="Gong C."/>
            <person name="Pan W."/>
            <person name="Zhang D."/>
        </authorList>
    </citation>
    <scope>NUCLEOTIDE SEQUENCE</scope>
</reference>
<dbReference type="InterPro" id="IPR001360">
    <property type="entry name" value="Glyco_hydro_1"/>
</dbReference>
<accession>L0ATL4</accession>
<evidence type="ECO:0000313" key="6">
    <source>
        <dbReference type="EMBL" id="AFZ78534.1"/>
    </source>
</evidence>
<dbReference type="InterPro" id="IPR017853">
    <property type="entry name" value="GH"/>
</dbReference>
<dbReference type="AlphaFoldDB" id="L0ATL4"/>
<dbReference type="SUPFAM" id="SSF51445">
    <property type="entry name" value="(Trans)glycosidases"/>
    <property type="match status" value="1"/>
</dbReference>
<keyword evidence="3" id="KW-0326">Glycosidase</keyword>
<dbReference type="PANTHER" id="PTHR10353">
    <property type="entry name" value="GLYCOSYL HYDROLASE"/>
    <property type="match status" value="1"/>
</dbReference>
<dbReference type="PRINTS" id="PR00131">
    <property type="entry name" value="GLHYDRLASE1"/>
</dbReference>
<dbReference type="GO" id="GO:0005975">
    <property type="term" value="P:carbohydrate metabolic process"/>
    <property type="evidence" value="ECO:0007669"/>
    <property type="project" value="InterPro"/>
</dbReference>
<organism evidence="6">
    <name type="scientific">Populus tomentosa</name>
    <name type="common">Chinese white poplar</name>
    <dbReference type="NCBI Taxonomy" id="118781"/>
    <lineage>
        <taxon>Eukaryota</taxon>
        <taxon>Viridiplantae</taxon>
        <taxon>Streptophyta</taxon>
        <taxon>Embryophyta</taxon>
        <taxon>Tracheophyta</taxon>
        <taxon>Spermatophyta</taxon>
        <taxon>Magnoliopsida</taxon>
        <taxon>eudicotyledons</taxon>
        <taxon>Gunneridae</taxon>
        <taxon>Pentapetalae</taxon>
        <taxon>rosids</taxon>
        <taxon>fabids</taxon>
        <taxon>Malpighiales</taxon>
        <taxon>Salicaceae</taxon>
        <taxon>Saliceae</taxon>
        <taxon>Populus</taxon>
    </lineage>
</organism>
<feature type="signal peptide" evidence="5">
    <location>
        <begin position="1"/>
        <end position="22"/>
    </location>
</feature>
<evidence type="ECO:0000256" key="5">
    <source>
        <dbReference type="SAM" id="SignalP"/>
    </source>
</evidence>
<dbReference type="PANTHER" id="PTHR10353:SF323">
    <property type="entry name" value="LINAMARASE"/>
    <property type="match status" value="1"/>
</dbReference>
<sequence length="546" mass="62200">MAIPTGLLLLGMLFLMFSFASAHIEMPRGITEDFDTTCITDLKFGFSRKSFPEDFIFGISYLGQRHPLTRPRVMQTKVAEVRVYGTLLLKISQERIADGCNGDLGIDLYNRYESDLEEMKDMNMDAFRFSISWSRVIPSGKIRAGVNKDGIEFYNKLIDATIAKGLQPYATLFHWDVPQALEDKYGGFLSDNIVSDFRDFAELCFKEFGDRVKYWITLNEPQKFTGDGYDSGHFAPGRCSKWVDEKYCINGNSSTEPYIVAHNLLLSHAAAVHTYWEKYQASQNGKIGVTLNARWFEPYSNSTEDRNAAKRSLDFMLGWFLNPITYGDYPSSMRELVNDRLPTFSPLDSINLKGSLDFVGLNYYTAYYAANANSSSPDPRRYQTDSNCIITGERDGKPIGPQAGVSWQYIYPEGLQYMLNHIKDTYNNPVIYITENGYGEVVKTDVQLHDGTVLDLPRVEYHCTHLRNVVASIKNHGVQVKGYFVWSFADNFEFTDGYTIGFGLLYVNRTSNFTRIAKLSSHWFTEFLGDQPANPVPLYFKRLNIA</sequence>
<dbReference type="GO" id="GO:0008422">
    <property type="term" value="F:beta-glucosidase activity"/>
    <property type="evidence" value="ECO:0007669"/>
    <property type="project" value="TreeGrafter"/>
</dbReference>
<keyword evidence="5" id="KW-0732">Signal</keyword>
<dbReference type="Pfam" id="PF00232">
    <property type="entry name" value="Glyco_hydro_1"/>
    <property type="match status" value="1"/>
</dbReference>
<evidence type="ECO:0000256" key="4">
    <source>
        <dbReference type="RuleBase" id="RU003690"/>
    </source>
</evidence>
<dbReference type="FunFam" id="3.20.20.80:FF:000020">
    <property type="entry name" value="Beta-glucosidase 12"/>
    <property type="match status" value="1"/>
</dbReference>
<dbReference type="Gene3D" id="3.20.20.80">
    <property type="entry name" value="Glycosidases"/>
    <property type="match status" value="1"/>
</dbReference>
<keyword evidence="2" id="KW-0378">Hydrolase</keyword>
<feature type="chain" id="PRO_5003939361" evidence="5">
    <location>
        <begin position="23"/>
        <end position="546"/>
    </location>
</feature>
<proteinExistence type="inferred from homology"/>
<evidence type="ECO:0000256" key="2">
    <source>
        <dbReference type="ARBA" id="ARBA00022801"/>
    </source>
</evidence>
<name>L0ATL4_POPTO</name>
<dbReference type="EMBL" id="JX986597">
    <property type="protein sequence ID" value="AFZ78534.1"/>
    <property type="molecule type" value="Genomic_DNA"/>
</dbReference>
<evidence type="ECO:0000256" key="3">
    <source>
        <dbReference type="ARBA" id="ARBA00023295"/>
    </source>
</evidence>
<protein>
    <submittedName>
        <fullName evidence="6">Beta-glucosidase</fullName>
    </submittedName>
</protein>
<evidence type="ECO:0000256" key="1">
    <source>
        <dbReference type="ARBA" id="ARBA00010838"/>
    </source>
</evidence>
<comment type="similarity">
    <text evidence="1 4">Belongs to the glycosyl hydrolase 1 family.</text>
</comment>